<sequence>MIRGMSDKEAVEYLIQKMKRLNVSPKELPAFQDDFSQVMIKDCEEFGWTDERMIEELVTEGFGL</sequence>
<dbReference type="EMBL" id="VSSQ01005618">
    <property type="protein sequence ID" value="MPM29819.1"/>
    <property type="molecule type" value="Genomic_DNA"/>
</dbReference>
<accession>A0A644YND7</accession>
<comment type="caution">
    <text evidence="1">The sequence shown here is derived from an EMBL/GenBank/DDBJ whole genome shotgun (WGS) entry which is preliminary data.</text>
</comment>
<organism evidence="1">
    <name type="scientific">bioreactor metagenome</name>
    <dbReference type="NCBI Taxonomy" id="1076179"/>
    <lineage>
        <taxon>unclassified sequences</taxon>
        <taxon>metagenomes</taxon>
        <taxon>ecological metagenomes</taxon>
    </lineage>
</organism>
<dbReference type="AlphaFoldDB" id="A0A644YND7"/>
<evidence type="ECO:0000313" key="1">
    <source>
        <dbReference type="EMBL" id="MPM29819.1"/>
    </source>
</evidence>
<gene>
    <name evidence="1" type="ORF">SDC9_76360</name>
</gene>
<name>A0A644YND7_9ZZZZ</name>
<protein>
    <submittedName>
        <fullName evidence="1">Uncharacterized protein</fullName>
    </submittedName>
</protein>
<reference evidence="1" key="1">
    <citation type="submission" date="2019-08" db="EMBL/GenBank/DDBJ databases">
        <authorList>
            <person name="Kucharzyk K."/>
            <person name="Murdoch R.W."/>
            <person name="Higgins S."/>
            <person name="Loffler F."/>
        </authorList>
    </citation>
    <scope>NUCLEOTIDE SEQUENCE</scope>
</reference>
<proteinExistence type="predicted"/>